<dbReference type="Proteomes" id="UP000014480">
    <property type="component" value="Unassembled WGS sequence"/>
</dbReference>
<dbReference type="EMBL" id="AMCV02000017">
    <property type="protein sequence ID" value="TDZ20295.1"/>
    <property type="molecule type" value="Genomic_DNA"/>
</dbReference>
<protein>
    <submittedName>
        <fullName evidence="1">Uncharacterized protein</fullName>
    </submittedName>
</protein>
<accession>A0A484FRF1</accession>
<proteinExistence type="predicted"/>
<evidence type="ECO:0000313" key="2">
    <source>
        <dbReference type="Proteomes" id="UP000014480"/>
    </source>
</evidence>
<reference evidence="2" key="2">
    <citation type="journal article" date="2019" name="Mol. Plant Microbe Interact.">
        <title>Genome sequence resources for four phytopathogenic fungi from the Colletotrichum orbiculare species complex.</title>
        <authorList>
            <person name="Gan P."/>
            <person name="Tsushima A."/>
            <person name="Narusaka M."/>
            <person name="Narusaka Y."/>
            <person name="Takano Y."/>
            <person name="Kubo Y."/>
            <person name="Shirasu K."/>
        </authorList>
    </citation>
    <scope>GENOME REANNOTATION</scope>
    <source>
        <strain evidence="2">104-T / ATCC 96160 / CBS 514.97 / LARS 414 / MAFF 240422</strain>
    </source>
</reference>
<keyword evidence="2" id="KW-1185">Reference proteome</keyword>
<gene>
    <name evidence="1" type="ORF">Cob_v006465</name>
</gene>
<comment type="caution">
    <text evidence="1">The sequence shown here is derived from an EMBL/GenBank/DDBJ whole genome shotgun (WGS) entry which is preliminary data.</text>
</comment>
<evidence type="ECO:0000313" key="1">
    <source>
        <dbReference type="EMBL" id="TDZ20295.1"/>
    </source>
</evidence>
<dbReference type="AlphaFoldDB" id="A0A484FRF1"/>
<organism evidence="1 2">
    <name type="scientific">Colletotrichum orbiculare (strain 104-T / ATCC 96160 / CBS 514.97 / LARS 414 / MAFF 240422)</name>
    <name type="common">Cucumber anthracnose fungus</name>
    <name type="synonym">Colletotrichum lagenarium</name>
    <dbReference type="NCBI Taxonomy" id="1213857"/>
    <lineage>
        <taxon>Eukaryota</taxon>
        <taxon>Fungi</taxon>
        <taxon>Dikarya</taxon>
        <taxon>Ascomycota</taxon>
        <taxon>Pezizomycotina</taxon>
        <taxon>Sordariomycetes</taxon>
        <taxon>Hypocreomycetidae</taxon>
        <taxon>Glomerellales</taxon>
        <taxon>Glomerellaceae</taxon>
        <taxon>Colletotrichum</taxon>
        <taxon>Colletotrichum orbiculare species complex</taxon>
    </lineage>
</organism>
<sequence length="168" mass="18065">MASTSDLEPPPTPQLRGCLPWLAGHAIVDSSLALPCATTLWLLCGAGDASGYARASPVIVYNPPWSALTPFPPVCGPSFLQIAPDSFHLDEFCHVAPSYTRLRLHLAGLLTAWSITTSGDPSRSISYRLQLPLPATYTHPPISLVEQQACPIFVFGWVVVVVACIITR</sequence>
<reference evidence="2" key="1">
    <citation type="journal article" date="2013" name="New Phytol.">
        <title>Comparative genomic and transcriptomic analyses reveal the hemibiotrophic stage shift of Colletotrichum fungi.</title>
        <authorList>
            <person name="Gan P."/>
            <person name="Ikeda K."/>
            <person name="Irieda H."/>
            <person name="Narusaka M."/>
            <person name="O'Connell R.J."/>
            <person name="Narusaka Y."/>
            <person name="Takano Y."/>
            <person name="Kubo Y."/>
            <person name="Shirasu K."/>
        </authorList>
    </citation>
    <scope>NUCLEOTIDE SEQUENCE [LARGE SCALE GENOMIC DNA]</scope>
    <source>
        <strain evidence="2">104-T / ATCC 96160 / CBS 514.97 / LARS 414 / MAFF 240422</strain>
    </source>
</reference>
<name>A0A484FRF1_COLOR</name>